<name>A0AAP0PV88_9MAGN</name>
<dbReference type="InterPro" id="IPR020846">
    <property type="entry name" value="MFS_dom"/>
</dbReference>
<sequence>MLMSFVIGQVFLLYGAANLISLFYIFAFFVLCMTLFVAYFLLETKDIPIEGMHKVWSQHWFWRRFVLSEEDSYDQSGGVVHSSTNNVKEYPGRMTTFVVFASLIAACGGLMLGYDIGISGGVTSMPSFLQSFFSSVYHKQQGMVSSNQYCKFDSQWLTFFTSSLYLAALVSQFPASFSTSKYGRKVSIIVGGFIFLCGAVLNAAAIHLAMLIVGRVLLGFGVGFIIQAVPLYLSEMAPSKHRGALNTLFQLMITIGIFVANLINYCTNKIKGGWGWRLSLGLAAVPAAIVILGSLYLPDTPNSMIERDNILEEYHDLGEACANASKAKNNNNWCAIFQRKYRPQTVMAFLIPFFQQLTGINVIMFYAPVLFQTLGFGNDAALMSSVITGLINVIATVGAIIMVDRFGRRTLFLAGGIQMLICLVIIGSLILKVFGVAGVATVLSKEYAVALVGLICVYVIGFAYSWGPLGWLVPSEIFPMEIRSTGQSINATINMLMTFIIGQVFLSLLCAAKFGLFYIFAFFVVSMTLYVAFFLPETKRIPIEDMSKVWSQHWFWRRFVPAEYSHTNIEMV</sequence>
<dbReference type="PROSITE" id="PS50850">
    <property type="entry name" value="MFS"/>
    <property type="match status" value="1"/>
</dbReference>
<evidence type="ECO:0000256" key="6">
    <source>
        <dbReference type="ARBA" id="ARBA00022847"/>
    </source>
</evidence>
<feature type="transmembrane region" description="Helical" evidence="10">
    <location>
        <begin position="346"/>
        <end position="369"/>
    </location>
</feature>
<protein>
    <recommendedName>
        <fullName evidence="11">Major facilitator superfamily (MFS) profile domain-containing protein</fullName>
    </recommendedName>
</protein>
<dbReference type="EMBL" id="JBBNAE010000001">
    <property type="protein sequence ID" value="KAK9155739.1"/>
    <property type="molecule type" value="Genomic_DNA"/>
</dbReference>
<keyword evidence="13" id="KW-1185">Reference proteome</keyword>
<dbReference type="GO" id="GO:0015145">
    <property type="term" value="F:monosaccharide transmembrane transporter activity"/>
    <property type="evidence" value="ECO:0007669"/>
    <property type="project" value="InterPro"/>
</dbReference>
<feature type="domain" description="Major facilitator superfamily (MFS) profile" evidence="11">
    <location>
        <begin position="101"/>
        <end position="539"/>
    </location>
</feature>
<evidence type="ECO:0000313" key="13">
    <source>
        <dbReference type="Proteomes" id="UP001417504"/>
    </source>
</evidence>
<dbReference type="GO" id="GO:0016020">
    <property type="term" value="C:membrane"/>
    <property type="evidence" value="ECO:0007669"/>
    <property type="project" value="UniProtKB-SubCell"/>
</dbReference>
<feature type="transmembrane region" description="Helical" evidence="10">
    <location>
        <begin position="20"/>
        <end position="42"/>
    </location>
</feature>
<evidence type="ECO:0000313" key="12">
    <source>
        <dbReference type="EMBL" id="KAK9155739.1"/>
    </source>
</evidence>
<proteinExistence type="inferred from homology"/>
<evidence type="ECO:0000256" key="2">
    <source>
        <dbReference type="ARBA" id="ARBA00010992"/>
    </source>
</evidence>
<dbReference type="InterPro" id="IPR045262">
    <property type="entry name" value="STP/PLT_plant"/>
</dbReference>
<evidence type="ECO:0000256" key="1">
    <source>
        <dbReference type="ARBA" id="ARBA00004141"/>
    </source>
</evidence>
<dbReference type="PANTHER" id="PTHR23500">
    <property type="entry name" value="SOLUTE CARRIER FAMILY 2, FACILITATED GLUCOSE TRANSPORTER"/>
    <property type="match status" value="1"/>
</dbReference>
<dbReference type="InterPro" id="IPR036259">
    <property type="entry name" value="MFS_trans_sf"/>
</dbReference>
<keyword evidence="8 10" id="KW-0472">Membrane</keyword>
<dbReference type="FunFam" id="1.20.1250.20:FF:000002">
    <property type="entry name" value="Sugar transport protein 13"/>
    <property type="match status" value="1"/>
</dbReference>
<keyword evidence="5 10" id="KW-0812">Transmembrane</keyword>
<dbReference type="PROSITE" id="PS00216">
    <property type="entry name" value="SUGAR_TRANSPORT_1"/>
    <property type="match status" value="1"/>
</dbReference>
<dbReference type="GO" id="GO:0015293">
    <property type="term" value="F:symporter activity"/>
    <property type="evidence" value="ECO:0007669"/>
    <property type="project" value="UniProtKB-KW"/>
</dbReference>
<dbReference type="InterPro" id="IPR044778">
    <property type="entry name" value="MFS_STP/MST-like_plant"/>
</dbReference>
<reference evidence="12 13" key="1">
    <citation type="submission" date="2024-01" db="EMBL/GenBank/DDBJ databases">
        <title>Genome assemblies of Stephania.</title>
        <authorList>
            <person name="Yang L."/>
        </authorList>
    </citation>
    <scope>NUCLEOTIDE SEQUENCE [LARGE SCALE GENOMIC DNA]</scope>
    <source>
        <strain evidence="12">QJT</strain>
        <tissue evidence="12">Leaf</tissue>
    </source>
</reference>
<dbReference type="PRINTS" id="PR00171">
    <property type="entry name" value="SUGRTRNSPORT"/>
</dbReference>
<keyword evidence="7 10" id="KW-1133">Transmembrane helix</keyword>
<comment type="caution">
    <text evidence="12">The sequence shown here is derived from an EMBL/GenBank/DDBJ whole genome shotgun (WGS) entry which is preliminary data.</text>
</comment>
<dbReference type="InterPro" id="IPR003663">
    <property type="entry name" value="Sugar/inositol_transpt"/>
</dbReference>
<dbReference type="PROSITE" id="PS00217">
    <property type="entry name" value="SUGAR_TRANSPORT_2"/>
    <property type="match status" value="1"/>
</dbReference>
<organism evidence="12 13">
    <name type="scientific">Stephania japonica</name>
    <dbReference type="NCBI Taxonomy" id="461633"/>
    <lineage>
        <taxon>Eukaryota</taxon>
        <taxon>Viridiplantae</taxon>
        <taxon>Streptophyta</taxon>
        <taxon>Embryophyta</taxon>
        <taxon>Tracheophyta</taxon>
        <taxon>Spermatophyta</taxon>
        <taxon>Magnoliopsida</taxon>
        <taxon>Ranunculales</taxon>
        <taxon>Menispermaceae</taxon>
        <taxon>Menispermoideae</taxon>
        <taxon>Cissampelideae</taxon>
        <taxon>Stephania</taxon>
    </lineage>
</organism>
<feature type="transmembrane region" description="Helical" evidence="10">
    <location>
        <begin position="447"/>
        <end position="467"/>
    </location>
</feature>
<evidence type="ECO:0000259" key="11">
    <source>
        <dbReference type="PROSITE" id="PS50850"/>
    </source>
</evidence>
<feature type="transmembrane region" description="Helical" evidence="10">
    <location>
        <begin position="275"/>
        <end position="297"/>
    </location>
</feature>
<evidence type="ECO:0000256" key="5">
    <source>
        <dbReference type="ARBA" id="ARBA00022692"/>
    </source>
</evidence>
<dbReference type="SUPFAM" id="SSF103473">
    <property type="entry name" value="MFS general substrate transporter"/>
    <property type="match status" value="1"/>
</dbReference>
<evidence type="ECO:0000256" key="3">
    <source>
        <dbReference type="ARBA" id="ARBA00022448"/>
    </source>
</evidence>
<accession>A0AAP0PV88</accession>
<evidence type="ECO:0000256" key="4">
    <source>
        <dbReference type="ARBA" id="ARBA00022597"/>
    </source>
</evidence>
<dbReference type="InterPro" id="IPR005828">
    <property type="entry name" value="MFS_sugar_transport-like"/>
</dbReference>
<evidence type="ECO:0000256" key="10">
    <source>
        <dbReference type="SAM" id="Phobius"/>
    </source>
</evidence>
<comment type="similarity">
    <text evidence="2 9">Belongs to the major facilitator superfamily. Sugar transporter (TC 2.A.1.1) family.</text>
</comment>
<feature type="transmembrane region" description="Helical" evidence="10">
    <location>
        <begin position="97"/>
        <end position="118"/>
    </location>
</feature>
<feature type="transmembrane region" description="Helical" evidence="10">
    <location>
        <begin position="245"/>
        <end position="263"/>
    </location>
</feature>
<dbReference type="PANTHER" id="PTHR23500:SF574">
    <property type="entry name" value="SUGAR TRANSPORT PROTEIN 1"/>
    <property type="match status" value="1"/>
</dbReference>
<dbReference type="NCBIfam" id="TIGR00879">
    <property type="entry name" value="SP"/>
    <property type="match status" value="1"/>
</dbReference>
<feature type="transmembrane region" description="Helical" evidence="10">
    <location>
        <begin position="488"/>
        <end position="509"/>
    </location>
</feature>
<keyword evidence="3 9" id="KW-0813">Transport</keyword>
<comment type="subcellular location">
    <subcellularLocation>
        <location evidence="1">Membrane</location>
        <topology evidence="1">Multi-pass membrane protein</topology>
    </subcellularLocation>
</comment>
<dbReference type="AlphaFoldDB" id="A0AAP0PV88"/>
<keyword evidence="4" id="KW-0762">Sugar transport</keyword>
<evidence type="ECO:0000256" key="8">
    <source>
        <dbReference type="ARBA" id="ARBA00023136"/>
    </source>
</evidence>
<dbReference type="InterPro" id="IPR005829">
    <property type="entry name" value="Sugar_transporter_CS"/>
</dbReference>
<feature type="transmembrane region" description="Helical" evidence="10">
    <location>
        <begin position="186"/>
        <end position="206"/>
    </location>
</feature>
<evidence type="ECO:0000256" key="9">
    <source>
        <dbReference type="RuleBase" id="RU003346"/>
    </source>
</evidence>
<dbReference type="Pfam" id="PF00083">
    <property type="entry name" value="Sugar_tr"/>
    <property type="match status" value="1"/>
</dbReference>
<dbReference type="Proteomes" id="UP001417504">
    <property type="component" value="Unassembled WGS sequence"/>
</dbReference>
<feature type="transmembrane region" description="Helical" evidence="10">
    <location>
        <begin position="381"/>
        <end position="403"/>
    </location>
</feature>
<feature type="transmembrane region" description="Helical" evidence="10">
    <location>
        <begin position="156"/>
        <end position="174"/>
    </location>
</feature>
<feature type="transmembrane region" description="Helical" evidence="10">
    <location>
        <begin position="410"/>
        <end position="435"/>
    </location>
</feature>
<gene>
    <name evidence="12" type="ORF">Sjap_003219</name>
</gene>
<evidence type="ECO:0000256" key="7">
    <source>
        <dbReference type="ARBA" id="ARBA00022989"/>
    </source>
</evidence>
<feature type="transmembrane region" description="Helical" evidence="10">
    <location>
        <begin position="515"/>
        <end position="535"/>
    </location>
</feature>
<keyword evidence="6" id="KW-0769">Symport</keyword>
<feature type="transmembrane region" description="Helical" evidence="10">
    <location>
        <begin position="212"/>
        <end position="233"/>
    </location>
</feature>
<dbReference type="CDD" id="cd17361">
    <property type="entry name" value="MFS_STP"/>
    <property type="match status" value="1"/>
</dbReference>
<dbReference type="Gene3D" id="1.20.1250.20">
    <property type="entry name" value="MFS general substrate transporter like domains"/>
    <property type="match status" value="3"/>
</dbReference>